<evidence type="ECO:0000259" key="5">
    <source>
        <dbReference type="Pfam" id="PF01855"/>
    </source>
</evidence>
<dbReference type="FunFam" id="3.40.50.970:FF:000022">
    <property type="entry name" value="2-oxoglutarate ferredoxin oxidoreductase alpha subunit"/>
    <property type="match status" value="1"/>
</dbReference>
<dbReference type="GO" id="GO:0018491">
    <property type="term" value="F:2-oxobutyrate synthase activity"/>
    <property type="evidence" value="ECO:0007669"/>
    <property type="project" value="UniProtKB-ARBA"/>
</dbReference>
<dbReference type="PANTHER" id="PTHR32154">
    <property type="entry name" value="PYRUVATE-FLAVODOXIN OXIDOREDUCTASE-RELATED"/>
    <property type="match status" value="1"/>
</dbReference>
<dbReference type="Gene3D" id="3.40.50.920">
    <property type="match status" value="1"/>
</dbReference>
<reference evidence="7" key="1">
    <citation type="journal article" date="2020" name="mSystems">
        <title>Genome- and Community-Level Interaction Insights into Carbon Utilization and Element Cycling Functions of Hydrothermarchaeota in Hydrothermal Sediment.</title>
        <authorList>
            <person name="Zhou Z."/>
            <person name="Liu Y."/>
            <person name="Xu W."/>
            <person name="Pan J."/>
            <person name="Luo Z.H."/>
            <person name="Li M."/>
        </authorList>
    </citation>
    <scope>NUCLEOTIDE SEQUENCE [LARGE SCALE GENOMIC DNA]</scope>
    <source>
        <strain evidence="7">SpSt-642</strain>
    </source>
</reference>
<evidence type="ECO:0000256" key="2">
    <source>
        <dbReference type="ARBA" id="ARBA00012691"/>
    </source>
</evidence>
<evidence type="ECO:0000256" key="1">
    <source>
        <dbReference type="ARBA" id="ARBA00011631"/>
    </source>
</evidence>
<evidence type="ECO:0000313" key="7">
    <source>
        <dbReference type="EMBL" id="HGM58556.1"/>
    </source>
</evidence>
<dbReference type="EMBL" id="DTBJ01000020">
    <property type="protein sequence ID" value="HGM58556.1"/>
    <property type="molecule type" value="Genomic_DNA"/>
</dbReference>
<name>A0A7C4D8H1_STAMA</name>
<dbReference type="InterPro" id="IPR050722">
    <property type="entry name" value="Pyruvate:ferred/Flavod_OxRd"/>
</dbReference>
<sequence>MRRVYTNGNQAIAEAALTAGLKFYAGYPITPSSEIMEYLAEKLPKYGGLMIQFEDEIASINAALGASWAGAKSMTATSGPGFSLMVEGISLGVITETPVVIVYVMRAGPATGVPTKSGQSDILQARFGAHGDYIIPVYAVSSVQEAYDLTIKAFNTAEYLRTPVILLSDAIIAHLWETGVFRERGEVEIIERRKPSVPPEEYQPYLPDDNGVPPMAVFGEGYSVIVESLTHDERGIYSQDTMVQRRMINRIVRKILDHINYIFEYDTYYLDDAEYVFISFGSSARSTLAIVRDLRKEGYRTGMIKLKTLWPLFDDEIKKLCRNAYKIFVVENNIGKLVMDIQRIIRDREVISIAIIDLDLPKPDEIKNMVIKWL</sequence>
<proteinExistence type="predicted"/>
<evidence type="ECO:0000259" key="6">
    <source>
        <dbReference type="Pfam" id="PF17147"/>
    </source>
</evidence>
<protein>
    <recommendedName>
        <fullName evidence="2">2-oxoacid oxidoreductase (ferredoxin)</fullName>
        <ecNumber evidence="2">1.2.7.11</ecNumber>
    </recommendedName>
</protein>
<comment type="caution">
    <text evidence="7">The sequence shown here is derived from an EMBL/GenBank/DDBJ whole genome shotgun (WGS) entry which is preliminary data.</text>
</comment>
<comment type="catalytic activity">
    <reaction evidence="4">
        <text>a 2-oxocarboxylate + 2 oxidized [2Fe-2S]-[ferredoxin] + CoA = an acyl-CoA + 2 reduced [2Fe-2S]-[ferredoxin] + CO2 + H(+)</text>
        <dbReference type="Rhea" id="RHEA:42316"/>
        <dbReference type="Rhea" id="RHEA-COMP:10000"/>
        <dbReference type="Rhea" id="RHEA-COMP:10001"/>
        <dbReference type="ChEBI" id="CHEBI:15378"/>
        <dbReference type="ChEBI" id="CHEBI:16526"/>
        <dbReference type="ChEBI" id="CHEBI:33737"/>
        <dbReference type="ChEBI" id="CHEBI:33738"/>
        <dbReference type="ChEBI" id="CHEBI:35179"/>
        <dbReference type="ChEBI" id="CHEBI:57287"/>
        <dbReference type="ChEBI" id="CHEBI:58342"/>
        <dbReference type="EC" id="1.2.7.11"/>
    </reaction>
</comment>
<dbReference type="InterPro" id="IPR033412">
    <property type="entry name" value="PFOR_II"/>
</dbReference>
<dbReference type="CDD" id="cd07034">
    <property type="entry name" value="TPP_PYR_PFOR_IOR-alpha_like"/>
    <property type="match status" value="1"/>
</dbReference>
<dbReference type="SUPFAM" id="SSF52518">
    <property type="entry name" value="Thiamin diphosphate-binding fold (THDP-binding)"/>
    <property type="match status" value="1"/>
</dbReference>
<organism evidence="7">
    <name type="scientific">Staphylothermus marinus</name>
    <dbReference type="NCBI Taxonomy" id="2280"/>
    <lineage>
        <taxon>Archaea</taxon>
        <taxon>Thermoproteota</taxon>
        <taxon>Thermoprotei</taxon>
        <taxon>Desulfurococcales</taxon>
        <taxon>Desulfurococcaceae</taxon>
        <taxon>Staphylothermus</taxon>
    </lineage>
</organism>
<accession>A0A7C4D8H1</accession>
<dbReference type="NCBIfam" id="NF006412">
    <property type="entry name" value="PRK08659.1"/>
    <property type="match status" value="1"/>
</dbReference>
<dbReference type="GO" id="GO:0006979">
    <property type="term" value="P:response to oxidative stress"/>
    <property type="evidence" value="ECO:0007669"/>
    <property type="project" value="TreeGrafter"/>
</dbReference>
<dbReference type="SUPFAM" id="SSF52922">
    <property type="entry name" value="TK C-terminal domain-like"/>
    <property type="match status" value="1"/>
</dbReference>
<dbReference type="GO" id="GO:0019164">
    <property type="term" value="F:pyruvate synthase activity"/>
    <property type="evidence" value="ECO:0007669"/>
    <property type="project" value="UniProtKB-ARBA"/>
</dbReference>
<dbReference type="InterPro" id="IPR002880">
    <property type="entry name" value="Pyrv_Fd/Flavodoxin_OxRdtase_N"/>
</dbReference>
<dbReference type="InterPro" id="IPR009014">
    <property type="entry name" value="Transketo_C/PFOR_II"/>
</dbReference>
<dbReference type="Gene3D" id="3.40.50.970">
    <property type="match status" value="1"/>
</dbReference>
<dbReference type="Pfam" id="PF01855">
    <property type="entry name" value="POR_N"/>
    <property type="match status" value="1"/>
</dbReference>
<dbReference type="PANTHER" id="PTHR32154:SF14">
    <property type="entry name" value="2-OXOGLUTARATE SYNTHASE SUBUNIT KORA"/>
    <property type="match status" value="1"/>
</dbReference>
<dbReference type="Pfam" id="PF17147">
    <property type="entry name" value="PFOR_II"/>
    <property type="match status" value="1"/>
</dbReference>
<evidence type="ECO:0000256" key="3">
    <source>
        <dbReference type="ARBA" id="ARBA00023002"/>
    </source>
</evidence>
<dbReference type="EC" id="1.2.7.11" evidence="2"/>
<keyword evidence="3" id="KW-0560">Oxidoreductase</keyword>
<dbReference type="AlphaFoldDB" id="A0A7C4D8H1"/>
<feature type="domain" description="Pyruvate:ferredoxin oxidoreductase core" evidence="6">
    <location>
        <begin position="273"/>
        <end position="352"/>
    </location>
</feature>
<evidence type="ECO:0000256" key="4">
    <source>
        <dbReference type="ARBA" id="ARBA00048893"/>
    </source>
</evidence>
<dbReference type="InterPro" id="IPR029061">
    <property type="entry name" value="THDP-binding"/>
</dbReference>
<comment type="subunit">
    <text evidence="1">Heterodimer composed of an alpha and a beta subunit.</text>
</comment>
<gene>
    <name evidence="7" type="ORF">ENU14_03070</name>
</gene>
<feature type="domain" description="Pyruvate flavodoxin/ferredoxin oxidoreductase pyrimidine binding" evidence="5">
    <location>
        <begin position="14"/>
        <end position="242"/>
    </location>
</feature>